<sequence length="362" mass="40932">MNRFYLYLFVLVVLSCAESDEPTEVISTDISVTSSTNSITWTDDAGLLQQLDNALSYNFGSTLESEIEKQQVFNTDSTEVTASIKFSAGFENVYKDTNPFNNSVTISLIREVPAPQGIELKADGSGSTYELITSVLAPDANPIETPDCNHASFGRHIDEIFDNDINTNVFRFFMHTTPDNDRCINFDRQRNEIKTYDQSPDNLKGVQNETVVYKWKFKLPSGFQTSPNFTHLHQLKSVGGNLASMPMYTLTARKSSPDRLELRYAETDTQVTLTQTPITPFLNTWVEVTETIIYGTNGTYAIEIKSINDGSVLFEYSNNSIINWRPNADFVRPKWGIYRSLINSQDLRNEEVLFADFSITEL</sequence>
<organism evidence="1 2">
    <name type="scientific">Winogradskyella haliclonae</name>
    <dbReference type="NCBI Taxonomy" id="2048558"/>
    <lineage>
        <taxon>Bacteria</taxon>
        <taxon>Pseudomonadati</taxon>
        <taxon>Bacteroidota</taxon>
        <taxon>Flavobacteriia</taxon>
        <taxon>Flavobacteriales</taxon>
        <taxon>Flavobacteriaceae</taxon>
        <taxon>Winogradskyella</taxon>
    </lineage>
</organism>
<comment type="caution">
    <text evidence="1">The sequence shown here is derived from an EMBL/GenBank/DDBJ whole genome shotgun (WGS) entry which is preliminary data.</text>
</comment>
<dbReference type="RefSeq" id="WP_229719710.1">
    <property type="nucleotide sequence ID" value="NZ_BMDQ01000003.1"/>
</dbReference>
<dbReference type="PROSITE" id="PS51257">
    <property type="entry name" value="PROKAR_LIPOPROTEIN"/>
    <property type="match status" value="1"/>
</dbReference>
<reference evidence="2" key="1">
    <citation type="journal article" date="2019" name="Int. J. Syst. Evol. Microbiol.">
        <title>The Global Catalogue of Microorganisms (GCM) 10K type strain sequencing project: providing services to taxonomists for standard genome sequencing and annotation.</title>
        <authorList>
            <consortium name="The Broad Institute Genomics Platform"/>
            <consortium name="The Broad Institute Genome Sequencing Center for Infectious Disease"/>
            <person name="Wu L."/>
            <person name="Ma J."/>
        </authorList>
    </citation>
    <scope>NUCLEOTIDE SEQUENCE [LARGE SCALE GENOMIC DNA]</scope>
    <source>
        <strain evidence="2">CCM 8681</strain>
    </source>
</reference>
<proteinExistence type="predicted"/>
<dbReference type="Proteomes" id="UP000624701">
    <property type="component" value="Unassembled WGS sequence"/>
</dbReference>
<gene>
    <name evidence="1" type="ORF">GCM10011444_24370</name>
</gene>
<evidence type="ECO:0000313" key="2">
    <source>
        <dbReference type="Proteomes" id="UP000624701"/>
    </source>
</evidence>
<name>A0ABQ2C2Z7_9FLAO</name>
<accession>A0ABQ2C2Z7</accession>
<protein>
    <recommendedName>
        <fullName evidence="3">Polysaccharide lyase-like protein</fullName>
    </recommendedName>
</protein>
<dbReference type="EMBL" id="BMDQ01000003">
    <property type="protein sequence ID" value="GGI58128.1"/>
    <property type="molecule type" value="Genomic_DNA"/>
</dbReference>
<evidence type="ECO:0008006" key="3">
    <source>
        <dbReference type="Google" id="ProtNLM"/>
    </source>
</evidence>
<keyword evidence="2" id="KW-1185">Reference proteome</keyword>
<dbReference type="Gene3D" id="2.60.120.200">
    <property type="match status" value="1"/>
</dbReference>
<evidence type="ECO:0000313" key="1">
    <source>
        <dbReference type="EMBL" id="GGI58128.1"/>
    </source>
</evidence>